<proteinExistence type="inferred from homology"/>
<keyword evidence="5" id="KW-0677">Repeat</keyword>
<accession>A0A9D3PS99</accession>
<evidence type="ECO:0000256" key="10">
    <source>
        <dbReference type="ARBA" id="ARBA00023157"/>
    </source>
</evidence>
<dbReference type="InterPro" id="IPR013783">
    <property type="entry name" value="Ig-like_fold"/>
</dbReference>
<keyword evidence="6" id="KW-0378">Hydrolase</keyword>
<evidence type="ECO:0000256" key="9">
    <source>
        <dbReference type="ARBA" id="ARBA00023136"/>
    </source>
</evidence>
<evidence type="ECO:0000259" key="16">
    <source>
        <dbReference type="PROSITE" id="PS50835"/>
    </source>
</evidence>
<feature type="transmembrane region" description="Helical" evidence="14">
    <location>
        <begin position="367"/>
        <end position="392"/>
    </location>
</feature>
<dbReference type="PROSITE" id="PS50835">
    <property type="entry name" value="IG_LIKE"/>
    <property type="match status" value="2"/>
</dbReference>
<keyword evidence="10" id="KW-1015">Disulfide bond</keyword>
<keyword evidence="11" id="KW-0675">Receptor</keyword>
<feature type="domain" description="TIR" evidence="15">
    <location>
        <begin position="413"/>
        <end position="566"/>
    </location>
</feature>
<dbReference type="OrthoDB" id="6019866at2759"/>
<dbReference type="PANTHER" id="PTHR11890:SF23">
    <property type="entry name" value="INTERLEUKIN-18 RECEPTOR ACCESSORY PROTEIN"/>
    <property type="match status" value="1"/>
</dbReference>
<evidence type="ECO:0000256" key="14">
    <source>
        <dbReference type="SAM" id="Phobius"/>
    </source>
</evidence>
<dbReference type="PANTHER" id="PTHR11890">
    <property type="entry name" value="INTERLEUKIN-1 RECEPTOR FAMILY MEMBER"/>
    <property type="match status" value="1"/>
</dbReference>
<dbReference type="PRINTS" id="PR01537">
    <property type="entry name" value="INTRLKN1R1F"/>
</dbReference>
<feature type="domain" description="Ig-like" evidence="16">
    <location>
        <begin position="254"/>
        <end position="357"/>
    </location>
</feature>
<dbReference type="SUPFAM" id="SSF52200">
    <property type="entry name" value="Toll/Interleukin receptor TIR domain"/>
    <property type="match status" value="1"/>
</dbReference>
<comment type="caution">
    <text evidence="17">The sequence shown here is derived from an EMBL/GenBank/DDBJ whole genome shotgun (WGS) entry which is preliminary data.</text>
</comment>
<keyword evidence="18" id="KW-1185">Reference proteome</keyword>
<dbReference type="EMBL" id="JAFDVH010000012">
    <property type="protein sequence ID" value="KAG7467301.1"/>
    <property type="molecule type" value="Genomic_DNA"/>
</dbReference>
<dbReference type="PROSITE" id="PS50104">
    <property type="entry name" value="TIR"/>
    <property type="match status" value="1"/>
</dbReference>
<keyword evidence="3 14" id="KW-0812">Transmembrane</keyword>
<keyword evidence="9 14" id="KW-0472">Membrane</keyword>
<evidence type="ECO:0000256" key="8">
    <source>
        <dbReference type="ARBA" id="ARBA00023027"/>
    </source>
</evidence>
<dbReference type="GO" id="GO:0042008">
    <property type="term" value="F:interleukin-18 receptor activity"/>
    <property type="evidence" value="ECO:0007669"/>
    <property type="project" value="TreeGrafter"/>
</dbReference>
<evidence type="ECO:0000256" key="5">
    <source>
        <dbReference type="ARBA" id="ARBA00022737"/>
    </source>
</evidence>
<dbReference type="Pfam" id="PF01582">
    <property type="entry name" value="TIR"/>
    <property type="match status" value="1"/>
</dbReference>
<dbReference type="Gene3D" id="3.40.50.10140">
    <property type="entry name" value="Toll/interleukin-1 receptor homology (TIR) domain"/>
    <property type="match status" value="1"/>
</dbReference>
<dbReference type="Pfam" id="PF18452">
    <property type="entry name" value="Ig_6"/>
    <property type="match status" value="1"/>
</dbReference>
<evidence type="ECO:0000256" key="7">
    <source>
        <dbReference type="ARBA" id="ARBA00022989"/>
    </source>
</evidence>
<comment type="subcellular location">
    <subcellularLocation>
        <location evidence="1">Membrane</location>
        <topology evidence="1">Single-pass type I membrane protein</topology>
    </subcellularLocation>
</comment>
<dbReference type="SMART" id="SM00255">
    <property type="entry name" value="TIR"/>
    <property type="match status" value="1"/>
</dbReference>
<dbReference type="GO" id="GO:0016787">
    <property type="term" value="F:hydrolase activity"/>
    <property type="evidence" value="ECO:0007669"/>
    <property type="project" value="UniProtKB-KW"/>
</dbReference>
<protein>
    <submittedName>
        <fullName evidence="17">Uncharacterized protein</fullName>
    </submittedName>
</protein>
<dbReference type="InterPro" id="IPR041416">
    <property type="entry name" value="IL-1RAcP-like_ig"/>
</dbReference>
<keyword evidence="4" id="KW-0732">Signal</keyword>
<dbReference type="Proteomes" id="UP001046870">
    <property type="component" value="Chromosome 12"/>
</dbReference>
<gene>
    <name evidence="17" type="ORF">MATL_G00151880</name>
</gene>
<dbReference type="GO" id="GO:0016020">
    <property type="term" value="C:membrane"/>
    <property type="evidence" value="ECO:0007669"/>
    <property type="project" value="UniProtKB-SubCell"/>
</dbReference>
<dbReference type="SMART" id="SM00409">
    <property type="entry name" value="IG"/>
    <property type="match status" value="3"/>
</dbReference>
<evidence type="ECO:0000313" key="18">
    <source>
        <dbReference type="Proteomes" id="UP001046870"/>
    </source>
</evidence>
<evidence type="ECO:0000259" key="15">
    <source>
        <dbReference type="PROSITE" id="PS50104"/>
    </source>
</evidence>
<dbReference type="InterPro" id="IPR036179">
    <property type="entry name" value="Ig-like_dom_sf"/>
</dbReference>
<dbReference type="InterPro" id="IPR007110">
    <property type="entry name" value="Ig-like_dom"/>
</dbReference>
<dbReference type="InterPro" id="IPR000157">
    <property type="entry name" value="TIR_dom"/>
</dbReference>
<dbReference type="Gene3D" id="2.60.40.10">
    <property type="entry name" value="Immunoglobulins"/>
    <property type="match status" value="3"/>
</dbReference>
<keyword evidence="8" id="KW-0520">NAD</keyword>
<dbReference type="InterPro" id="IPR015621">
    <property type="entry name" value="IL-1_rcpt_fam"/>
</dbReference>
<evidence type="ECO:0000256" key="11">
    <source>
        <dbReference type="ARBA" id="ARBA00023170"/>
    </source>
</evidence>
<evidence type="ECO:0000256" key="3">
    <source>
        <dbReference type="ARBA" id="ARBA00022692"/>
    </source>
</evidence>
<organism evidence="17 18">
    <name type="scientific">Megalops atlanticus</name>
    <name type="common">Tarpon</name>
    <name type="synonym">Clupea gigantea</name>
    <dbReference type="NCBI Taxonomy" id="7932"/>
    <lineage>
        <taxon>Eukaryota</taxon>
        <taxon>Metazoa</taxon>
        <taxon>Chordata</taxon>
        <taxon>Craniata</taxon>
        <taxon>Vertebrata</taxon>
        <taxon>Euteleostomi</taxon>
        <taxon>Actinopterygii</taxon>
        <taxon>Neopterygii</taxon>
        <taxon>Teleostei</taxon>
        <taxon>Elopiformes</taxon>
        <taxon>Megalopidae</taxon>
        <taxon>Megalops</taxon>
    </lineage>
</organism>
<evidence type="ECO:0000313" key="17">
    <source>
        <dbReference type="EMBL" id="KAG7467301.1"/>
    </source>
</evidence>
<evidence type="ECO:0000256" key="13">
    <source>
        <dbReference type="ARBA" id="ARBA00023319"/>
    </source>
</evidence>
<keyword evidence="12" id="KW-0325">Glycoprotein</keyword>
<keyword evidence="13" id="KW-0393">Immunoglobulin domain</keyword>
<dbReference type="AlphaFoldDB" id="A0A9D3PS99"/>
<dbReference type="InterPro" id="IPR035897">
    <property type="entry name" value="Toll_tir_struct_dom_sf"/>
</dbReference>
<dbReference type="InterPro" id="IPR003599">
    <property type="entry name" value="Ig_sub"/>
</dbReference>
<evidence type="ECO:0000256" key="4">
    <source>
        <dbReference type="ARBA" id="ARBA00022729"/>
    </source>
</evidence>
<evidence type="ECO:0000256" key="2">
    <source>
        <dbReference type="ARBA" id="ARBA00009752"/>
    </source>
</evidence>
<evidence type="ECO:0000256" key="12">
    <source>
        <dbReference type="ARBA" id="ARBA00023180"/>
    </source>
</evidence>
<evidence type="ECO:0000256" key="6">
    <source>
        <dbReference type="ARBA" id="ARBA00022801"/>
    </source>
</evidence>
<feature type="domain" description="Ig-like" evidence="16">
    <location>
        <begin position="118"/>
        <end position="244"/>
    </location>
</feature>
<reference evidence="17" key="1">
    <citation type="submission" date="2021-01" db="EMBL/GenBank/DDBJ databases">
        <authorList>
            <person name="Zahm M."/>
            <person name="Roques C."/>
            <person name="Cabau C."/>
            <person name="Klopp C."/>
            <person name="Donnadieu C."/>
            <person name="Jouanno E."/>
            <person name="Lampietro C."/>
            <person name="Louis A."/>
            <person name="Herpin A."/>
            <person name="Echchiki A."/>
            <person name="Berthelot C."/>
            <person name="Parey E."/>
            <person name="Roest-Crollius H."/>
            <person name="Braasch I."/>
            <person name="Postlethwait J."/>
            <person name="Bobe J."/>
            <person name="Montfort J."/>
            <person name="Bouchez O."/>
            <person name="Begum T."/>
            <person name="Mejri S."/>
            <person name="Adams A."/>
            <person name="Chen W.-J."/>
            <person name="Guiguen Y."/>
        </authorList>
    </citation>
    <scope>NUCLEOTIDE SEQUENCE</scope>
    <source>
        <strain evidence="17">YG-15Mar2019-1</strain>
        <tissue evidence="17">Brain</tissue>
    </source>
</reference>
<sequence>MSSRHPETCFKTETQQLHGVQEMFSGQTLTVLLIALSLQKWLFLFKGVCSSSGMYGYKALEGERFVMQCDSPYPTRLFDKSKSSEDILWFRHEGETKRNVPGEDVDSIMKLGNSLWFPKIAERHSGNYSCQNGERTIHFLVDVMQRNETGCRDYGDSEVTLVLKQGGSITCPGVTCYTSAQNTAIRWYKNDKSAVELMSFRDLTLRATQIILHTVYEKDSANFTCDHDHVDGITWTVRRTVRVTVIPPANVNLPYIVSPQCNQTEEVDLGKPHTLTCKVQSAVERNFNLSITWLVNYHDNQGLQLLEMNSPQQVERSILEQTINQSAQIQQVTQKHLGATFICWARNSKGNASVTVSLRRRPEAARLILVITGPIVMMLVITGLSVLVRLYWLEIYLLYRTYLPFTETTTVGKEYDAFVSCVSTSSSEEEDNTLTGEELGLYHLPKVLEQQCGYRLCLLQRDLVPGGAYTEDVLWSIQRSRRVICVLSACYLRSDSLFELETSLKALREDRQLRLILIWGSSPPARLDSLPPTVRRALRVLPAIRWSSGEAARSDSRFWKSLKMAMPVAPLQPHSVRTESCLEGGESPASRFDIS</sequence>
<comment type="similarity">
    <text evidence="2">Belongs to the interleukin-1 receptor family.</text>
</comment>
<keyword evidence="7 14" id="KW-1133">Transmembrane helix</keyword>
<dbReference type="FunFam" id="2.60.40.10:FF:000284">
    <property type="entry name" value="interleukin-1 receptor accessory protein-like 1"/>
    <property type="match status" value="1"/>
</dbReference>
<dbReference type="SUPFAM" id="SSF48726">
    <property type="entry name" value="Immunoglobulin"/>
    <property type="match status" value="2"/>
</dbReference>
<evidence type="ECO:0000256" key="1">
    <source>
        <dbReference type="ARBA" id="ARBA00004479"/>
    </source>
</evidence>
<name>A0A9D3PS99_MEGAT</name>